<gene>
    <name evidence="3" type="ORF">KAM644c_11290</name>
</gene>
<dbReference type="Proteomes" id="UP001058353">
    <property type="component" value="Chromosome"/>
</dbReference>
<dbReference type="SUPFAM" id="SSF48208">
    <property type="entry name" value="Six-hairpin glycosidases"/>
    <property type="match status" value="1"/>
</dbReference>
<name>A0AAN1Y2I7_9ENTR</name>
<dbReference type="GO" id="GO:0005975">
    <property type="term" value="P:carbohydrate metabolic process"/>
    <property type="evidence" value="ECO:0007669"/>
    <property type="project" value="InterPro"/>
</dbReference>
<accession>A0AAN1Y2I7</accession>
<dbReference type="InterPro" id="IPR008928">
    <property type="entry name" value="6-hairpin_glycosidase_sf"/>
</dbReference>
<sequence>MKHIPFRLDIISLCILAAIGSGAISDVRAENAQQNKLTTALLPNFVLVKDKGSDDIWNVNFQAWPLKDNRNSQYHVSIGIKRQPDGLRTFELTSDAPQRDGGPASRRVVEHSSQPRVDTGNPLFDSLFALTIDDMLLNSVDTISDSSYKNGQPIPCHCFQTGEKWKYVWTRDVSYAINLGLSGLDTKRSIDSLLFKVSPFREGVNPPEPFFNGDRQIIQDTGSGGSWPVSTDRMTWAIAAESVIAALSDEEKASFSRETYHILKNTLQADRVAVFDHNDGLYRGEQSFLDWRTQTYAPWIIKNLSRLASSKALSTNVIHYQSLNLAAKLALKYDSQQAASQYQKQADELKNSINQHFWLPDEELYATFIGSDEDPSPVHKYDMLGSALVILSGVAPADRAMKVLRHYPHSRFGVPVYYPQQPDELPYHNRSIWPFVTAYALQAAAKMANTQVADNAIFSLMRGTATNLSNMENLEWLTGLSQFAGGPVINSQRQLWSVAGYLNMVMQTVYGYHFDEDGVKIQPFLTSKTRNLFQQGRISLEGINYKGKSISIELILPETTLADGYYPLDRVNINGKDFAVKFENGDKVPSVHIAESSLKDNNIIRLYFSGLSHVQGGEITYIHDDKLDPKINDKRVYSPAAPEIKTLESADGKPRMTVNFLNRDVDDLTYNVWLNGKMIAENLTPDEGTTEWTDILRTDDGQLCYAVEAKYKSSGNYSHHSEPACLPDKSERFIPVTDSTVVSNHKPERDNDYRPALPALINWGAQHDKLELHNLFVAKDGVYALSLLYHNSADVIETGVINAVKRLDIFDDKNLLVGSGVIQMPSIQQVDGMKPFNDSTRFSIYLKPGSYTLKLSDYFNMSYLKTNETLSKSGGEAGPINKATIAGFKIVKAGHKP</sequence>
<dbReference type="EMBL" id="AP026407">
    <property type="protein sequence ID" value="BDO12063.1"/>
    <property type="molecule type" value="Genomic_DNA"/>
</dbReference>
<organism evidence="3 4">
    <name type="scientific">Klebsiella quasipneumoniae subsp. quasipneumoniae</name>
    <dbReference type="NCBI Taxonomy" id="1667327"/>
    <lineage>
        <taxon>Bacteria</taxon>
        <taxon>Pseudomonadati</taxon>
        <taxon>Pseudomonadota</taxon>
        <taxon>Gammaproteobacteria</taxon>
        <taxon>Enterobacterales</taxon>
        <taxon>Enterobacteriaceae</taxon>
        <taxon>Klebsiella/Raoultella group</taxon>
        <taxon>Klebsiella</taxon>
        <taxon>Klebsiella pneumoniae complex</taxon>
    </lineage>
</organism>
<dbReference type="InterPro" id="IPR012341">
    <property type="entry name" value="6hp_glycosidase-like_sf"/>
</dbReference>
<dbReference type="RefSeq" id="WP_276097445.1">
    <property type="nucleotide sequence ID" value="NZ_AP026407.1"/>
</dbReference>
<reference evidence="3" key="1">
    <citation type="submission" date="2022-07" db="EMBL/GenBank/DDBJ databases">
        <title>Complete genome sequence of carbapenem-resistant Klebsiella spp. in Japan.</title>
        <authorList>
            <person name="Maehana S."/>
            <person name="Suzuki M."/>
            <person name="Kitasato H."/>
        </authorList>
    </citation>
    <scope>NUCLEOTIDE SEQUENCE</scope>
    <source>
        <strain evidence="3">KAM644</strain>
    </source>
</reference>
<dbReference type="InterPro" id="IPR035396">
    <property type="entry name" value="Bac_rhamnosid6H"/>
</dbReference>
<evidence type="ECO:0000313" key="4">
    <source>
        <dbReference type="Proteomes" id="UP001058353"/>
    </source>
</evidence>
<feature type="domain" description="Alpha-L-rhamnosidase six-hairpin glycosidase" evidence="2">
    <location>
        <begin position="282"/>
        <end position="396"/>
    </location>
</feature>
<dbReference type="Gene3D" id="1.50.10.10">
    <property type="match status" value="1"/>
</dbReference>
<proteinExistence type="predicted"/>
<evidence type="ECO:0000313" key="3">
    <source>
        <dbReference type="EMBL" id="BDO12063.1"/>
    </source>
</evidence>
<protein>
    <recommendedName>
        <fullName evidence="2">Alpha-L-rhamnosidase six-hairpin glycosidase domain-containing protein</fullName>
    </recommendedName>
</protein>
<dbReference type="AlphaFoldDB" id="A0AAN1Y2I7"/>
<dbReference type="Pfam" id="PF17389">
    <property type="entry name" value="Bac_rhamnosid6H"/>
    <property type="match status" value="1"/>
</dbReference>
<evidence type="ECO:0000256" key="1">
    <source>
        <dbReference type="SAM" id="MobiDB-lite"/>
    </source>
</evidence>
<feature type="region of interest" description="Disordered" evidence="1">
    <location>
        <begin position="93"/>
        <end position="116"/>
    </location>
</feature>
<evidence type="ECO:0000259" key="2">
    <source>
        <dbReference type="Pfam" id="PF17389"/>
    </source>
</evidence>